<organism evidence="1 2">
    <name type="scientific">Megamonas hypermegale</name>
    <dbReference type="NCBI Taxonomy" id="158847"/>
    <lineage>
        <taxon>Bacteria</taxon>
        <taxon>Bacillati</taxon>
        <taxon>Bacillota</taxon>
        <taxon>Negativicutes</taxon>
        <taxon>Selenomonadales</taxon>
        <taxon>Selenomonadaceae</taxon>
        <taxon>Megamonas</taxon>
    </lineage>
</organism>
<sequence length="195" mass="23764">MFKSLRWLIKFRKNFQNLKKHYQIIIYATKKDFAYYQQKQSLSDYQMEEVLFYIARMQDYHQKISSMSLLQAGITKNRDFQTYIGLFKKNMFKCNEILMIGARHELLRFQQDIDFLINDKSHDLFKHLSPDIQTAFINIYKLTHNTIKSIDENNLRNFAQYKYKLDIFLEKLNKRLSPQKYNTLFNEINRLQQKS</sequence>
<evidence type="ECO:0000313" key="2">
    <source>
        <dbReference type="Proteomes" id="UP000255234"/>
    </source>
</evidence>
<dbReference type="AlphaFoldDB" id="A0A378NT32"/>
<dbReference type="RefSeq" id="WP_018999552.1">
    <property type="nucleotide sequence ID" value="NZ_UGPP01000001.1"/>
</dbReference>
<protein>
    <submittedName>
        <fullName evidence="1">Uncharacterized protein</fullName>
    </submittedName>
</protein>
<proteinExistence type="predicted"/>
<dbReference type="Proteomes" id="UP000255234">
    <property type="component" value="Unassembled WGS sequence"/>
</dbReference>
<reference evidence="1 2" key="1">
    <citation type="submission" date="2018-06" db="EMBL/GenBank/DDBJ databases">
        <authorList>
            <consortium name="Pathogen Informatics"/>
            <person name="Doyle S."/>
        </authorList>
    </citation>
    <scope>NUCLEOTIDE SEQUENCE [LARGE SCALE GENOMIC DNA]</scope>
    <source>
        <strain evidence="1 2">NCTC10571</strain>
    </source>
</reference>
<accession>A0A378NT32</accession>
<gene>
    <name evidence="1" type="ORF">NCTC10571_01698</name>
</gene>
<name>A0A378NT32_9FIRM</name>
<dbReference type="EMBL" id="UGPP01000001">
    <property type="protein sequence ID" value="STY71542.1"/>
    <property type="molecule type" value="Genomic_DNA"/>
</dbReference>
<evidence type="ECO:0000313" key="1">
    <source>
        <dbReference type="EMBL" id="STY71542.1"/>
    </source>
</evidence>